<dbReference type="Pfam" id="PF00561">
    <property type="entry name" value="Abhydrolase_1"/>
    <property type="match status" value="1"/>
</dbReference>
<dbReference type="Proteomes" id="UP000030651">
    <property type="component" value="Unassembled WGS sequence"/>
</dbReference>
<dbReference type="PANTHER" id="PTHR43433:SF5">
    <property type="entry name" value="AB HYDROLASE-1 DOMAIN-CONTAINING PROTEIN"/>
    <property type="match status" value="1"/>
</dbReference>
<feature type="domain" description="AB hydrolase-1" evidence="1">
    <location>
        <begin position="33"/>
        <end position="285"/>
    </location>
</feature>
<evidence type="ECO:0000313" key="3">
    <source>
        <dbReference type="Proteomes" id="UP000030651"/>
    </source>
</evidence>
<evidence type="ECO:0000259" key="1">
    <source>
        <dbReference type="Pfam" id="PF00561"/>
    </source>
</evidence>
<dbReference type="InParanoid" id="W3XCW4"/>
<dbReference type="eggNOG" id="KOG2984">
    <property type="taxonomic scope" value="Eukaryota"/>
</dbReference>
<dbReference type="PANTHER" id="PTHR43433">
    <property type="entry name" value="HYDROLASE, ALPHA/BETA FOLD FAMILY PROTEIN"/>
    <property type="match status" value="1"/>
</dbReference>
<dbReference type="InterPro" id="IPR029058">
    <property type="entry name" value="AB_hydrolase_fold"/>
</dbReference>
<dbReference type="InterPro" id="IPR050471">
    <property type="entry name" value="AB_hydrolase"/>
</dbReference>
<dbReference type="KEGG" id="pfy:PFICI_05123"/>
<accession>W3XCW4</accession>
<sequence length="300" mass="33035">METQQTAKTQYIQSGDINFAYRRFGKEGNGSIPLLFCHHFRAPMDVWDPLLINAIAAQRPVILFDNAGVGKTTGSPVDNSIAQMAQHALDLLAALEISKVDILGFSMGGFVAPLVHLNGPRGLVRKLIIAGSGPSAGEDLKTHSQERKEAINAYAAGPEVTLENMQKLFFYDSDTSRKAGEEWFARITERNESTSGEPRAAWVSEGYADGGAGLQSQAGALARWGNLEFRHEGSYDRLHEISVPVFIAQGKDDFMVPTYNSFVMQQKISNARLKIFPDSGHGFLYQFAEEFAEDVLIFLD</sequence>
<evidence type="ECO:0000313" key="2">
    <source>
        <dbReference type="EMBL" id="ETS83247.1"/>
    </source>
</evidence>
<dbReference type="AlphaFoldDB" id="W3XCW4"/>
<proteinExistence type="predicted"/>
<name>W3XCW4_PESFW</name>
<dbReference type="STRING" id="1229662.W3XCW4"/>
<dbReference type="RefSeq" id="XP_007831895.1">
    <property type="nucleotide sequence ID" value="XM_007833704.1"/>
</dbReference>
<dbReference type="EMBL" id="KI912111">
    <property type="protein sequence ID" value="ETS83247.1"/>
    <property type="molecule type" value="Genomic_DNA"/>
</dbReference>
<dbReference type="OMA" id="THFRGTM"/>
<dbReference type="InterPro" id="IPR000073">
    <property type="entry name" value="AB_hydrolase_1"/>
</dbReference>
<dbReference type="GeneID" id="19270136"/>
<dbReference type="OrthoDB" id="8119704at2759"/>
<dbReference type="HOGENOM" id="CLU_020336_4_0_1"/>
<gene>
    <name evidence="2" type="ORF">PFICI_05123</name>
</gene>
<dbReference type="Gene3D" id="3.40.50.1820">
    <property type="entry name" value="alpha/beta hydrolase"/>
    <property type="match status" value="1"/>
</dbReference>
<keyword evidence="3" id="KW-1185">Reference proteome</keyword>
<protein>
    <recommendedName>
        <fullName evidence="1">AB hydrolase-1 domain-containing protein</fullName>
    </recommendedName>
</protein>
<dbReference type="SUPFAM" id="SSF53474">
    <property type="entry name" value="alpha/beta-Hydrolases"/>
    <property type="match status" value="1"/>
</dbReference>
<organism evidence="2 3">
    <name type="scientific">Pestalotiopsis fici (strain W106-1 / CGMCC3.15140)</name>
    <dbReference type="NCBI Taxonomy" id="1229662"/>
    <lineage>
        <taxon>Eukaryota</taxon>
        <taxon>Fungi</taxon>
        <taxon>Dikarya</taxon>
        <taxon>Ascomycota</taxon>
        <taxon>Pezizomycotina</taxon>
        <taxon>Sordariomycetes</taxon>
        <taxon>Xylariomycetidae</taxon>
        <taxon>Amphisphaeriales</taxon>
        <taxon>Sporocadaceae</taxon>
        <taxon>Pestalotiopsis</taxon>
    </lineage>
</organism>
<reference evidence="3" key="1">
    <citation type="journal article" date="2015" name="BMC Genomics">
        <title>Genomic and transcriptomic analysis of the endophytic fungus Pestalotiopsis fici reveals its lifestyle and high potential for synthesis of natural products.</title>
        <authorList>
            <person name="Wang X."/>
            <person name="Zhang X."/>
            <person name="Liu L."/>
            <person name="Xiang M."/>
            <person name="Wang W."/>
            <person name="Sun X."/>
            <person name="Che Y."/>
            <person name="Guo L."/>
            <person name="Liu G."/>
            <person name="Guo L."/>
            <person name="Wang C."/>
            <person name="Yin W.B."/>
            <person name="Stadler M."/>
            <person name="Zhang X."/>
            <person name="Liu X."/>
        </authorList>
    </citation>
    <scope>NUCLEOTIDE SEQUENCE [LARGE SCALE GENOMIC DNA]</scope>
    <source>
        <strain evidence="3">W106-1 / CGMCC3.15140</strain>
    </source>
</reference>